<dbReference type="Proteomes" id="UP000199410">
    <property type="component" value="Unassembled WGS sequence"/>
</dbReference>
<evidence type="ECO:0000313" key="2">
    <source>
        <dbReference type="EMBL" id="SER61469.1"/>
    </source>
</evidence>
<dbReference type="AlphaFoldDB" id="A0A1H9QNP1"/>
<proteinExistence type="predicted"/>
<reference evidence="2 3" key="1">
    <citation type="submission" date="2016-10" db="EMBL/GenBank/DDBJ databases">
        <authorList>
            <person name="Varghese N."/>
            <person name="Submissions S."/>
        </authorList>
    </citation>
    <scope>NUCLEOTIDE SEQUENCE [LARGE SCALE GENOMIC DNA]</scope>
    <source>
        <strain evidence="2 3">TC-13</strain>
    </source>
</reference>
<keyword evidence="1" id="KW-0175">Coiled coil</keyword>
<accession>A0A1H9QNP1</accession>
<feature type="coiled-coil region" evidence="1">
    <location>
        <begin position="48"/>
        <end position="96"/>
    </location>
</feature>
<evidence type="ECO:0000256" key="1">
    <source>
        <dbReference type="SAM" id="Coils"/>
    </source>
</evidence>
<dbReference type="EMBL" id="FOEL01000019">
    <property type="protein sequence ID" value="SER61469.1"/>
    <property type="molecule type" value="Genomic_DNA"/>
</dbReference>
<protein>
    <recommendedName>
        <fullName evidence="4">Thiopeptide-type bacteriocin biosynthesis domain-containing protein</fullName>
    </recommendedName>
</protein>
<name>A0A1H9QNP1_9BACI</name>
<evidence type="ECO:0000313" key="3">
    <source>
        <dbReference type="Proteomes" id="UP000199410"/>
    </source>
</evidence>
<organism evidence="2 3">
    <name type="scientific">Lysinibacillus fusiformis</name>
    <dbReference type="NCBI Taxonomy" id="28031"/>
    <lineage>
        <taxon>Bacteria</taxon>
        <taxon>Bacillati</taxon>
        <taxon>Bacillota</taxon>
        <taxon>Bacilli</taxon>
        <taxon>Bacillales</taxon>
        <taxon>Bacillaceae</taxon>
        <taxon>Lysinibacillus</taxon>
    </lineage>
</organism>
<evidence type="ECO:0008006" key="4">
    <source>
        <dbReference type="Google" id="ProtNLM"/>
    </source>
</evidence>
<comment type="caution">
    <text evidence="2">The sequence shown here is derived from an EMBL/GenBank/DDBJ whole genome shotgun (WGS) entry which is preliminary data.</text>
</comment>
<gene>
    <name evidence="2" type="ORF">SAMN02787113_04209</name>
</gene>
<sequence>MYQTCIYNYDSSLEQSLLLLIDELWDKHQYFVSKGWEGGPHIQLITKNKISQSEYDTLKKRVRQLIEEQPLDKSYIVQVKKKYEQSSRLLSNLENKKNERAIREHGEMDIYPYNLPVHNERLTNLYMNERFRHYPLLLDTRNYIEAQNISVEELFPLIFSRISDVYHEKNNNKGYFSFVSHVQGFFELSAKQEKPYTEKLFETFYLEKQSGLEAAEKAHSPIINRWFNYFTEFYGSCLSQVDELLDDHYKAELTRTIEELEKNFKNEFHRNFVAYSKENNFMENPEATAYRFTVNLLYLLLPYFNISALKKQKYIYMAYRIVESKKGMTWREELGLDYNRYSKSI</sequence>
<dbReference type="RefSeq" id="WP_089987125.1">
    <property type="nucleotide sequence ID" value="NZ_FMVP01000021.1"/>
</dbReference>